<keyword evidence="9" id="KW-1185">Reference proteome</keyword>
<reference evidence="8 9" key="1">
    <citation type="submission" date="2023-07" db="EMBL/GenBank/DDBJ databases">
        <title>Genomic Encyclopedia of Type Strains, Phase IV (KMG-IV): sequencing the most valuable type-strain genomes for metagenomic binning, comparative biology and taxonomic classification.</title>
        <authorList>
            <person name="Goeker M."/>
        </authorList>
    </citation>
    <scope>NUCLEOTIDE SEQUENCE [LARGE SCALE GENOMIC DNA]</scope>
    <source>
        <strain evidence="8 9">DSM 46876</strain>
    </source>
</reference>
<protein>
    <submittedName>
        <fullName evidence="8">Integrase</fullName>
    </submittedName>
</protein>
<evidence type="ECO:0000256" key="5">
    <source>
        <dbReference type="PROSITE-ProRule" id="PRU01248"/>
    </source>
</evidence>
<evidence type="ECO:0000256" key="4">
    <source>
        <dbReference type="ARBA" id="ARBA00023172"/>
    </source>
</evidence>
<dbReference type="PROSITE" id="PS51898">
    <property type="entry name" value="TYR_RECOMBINASE"/>
    <property type="match status" value="1"/>
</dbReference>
<dbReference type="InterPro" id="IPR028259">
    <property type="entry name" value="AP2-like_int_N"/>
</dbReference>
<evidence type="ECO:0000256" key="2">
    <source>
        <dbReference type="ARBA" id="ARBA00022908"/>
    </source>
</evidence>
<gene>
    <name evidence="8" type="ORF">J2Z48_002682</name>
</gene>
<dbReference type="AlphaFoldDB" id="A0AAJ1TGL3"/>
<dbReference type="InterPro" id="IPR011010">
    <property type="entry name" value="DNA_brk_join_enz"/>
</dbReference>
<feature type="domain" description="Tyr recombinase" evidence="6">
    <location>
        <begin position="166"/>
        <end position="363"/>
    </location>
</feature>
<dbReference type="Gene3D" id="1.10.443.10">
    <property type="entry name" value="Intergrase catalytic core"/>
    <property type="match status" value="1"/>
</dbReference>
<organism evidence="8 9">
    <name type="scientific">Croceifilum oryzae</name>
    <dbReference type="NCBI Taxonomy" id="1553429"/>
    <lineage>
        <taxon>Bacteria</taxon>
        <taxon>Bacillati</taxon>
        <taxon>Bacillota</taxon>
        <taxon>Bacilli</taxon>
        <taxon>Bacillales</taxon>
        <taxon>Thermoactinomycetaceae</taxon>
        <taxon>Croceifilum</taxon>
    </lineage>
</organism>
<evidence type="ECO:0000256" key="3">
    <source>
        <dbReference type="ARBA" id="ARBA00023125"/>
    </source>
</evidence>
<dbReference type="InterPro" id="IPR010998">
    <property type="entry name" value="Integrase_recombinase_N"/>
</dbReference>
<name>A0AAJ1TGL3_9BACL</name>
<comment type="similarity">
    <text evidence="1">Belongs to the 'phage' integrase family.</text>
</comment>
<keyword evidence="3 5" id="KW-0238">DNA-binding</keyword>
<evidence type="ECO:0000313" key="9">
    <source>
        <dbReference type="Proteomes" id="UP001238450"/>
    </source>
</evidence>
<keyword evidence="4" id="KW-0233">DNA recombination</keyword>
<sequence>MRGYIRKRGNTYSFTIDIGKDEQGKRIQKVVGGFKKEKEAELACAKMIALLENGGYVHPSKTTLGEYLIEYMENHSKHEIRPSSFQTQMIILKKRIIPVLGMIKLQKITPLIIQKFYTETLEQGFKATYVKSMHAILKKALKRAFEWGMIEKDIASLIKSPRIPPPETTVWTRDEMNKFLSIAKERKLYVVYVLAIYTGMRKGEILALKWKDCDLDQREVTINKTLTLVDYKLGFEDPKTTRSKRIISLPEFAVTCLKRHKAQQNQDKLKMGAGYKENDLVVATNEGNPLYLTSINADFNAIINNTFLPKIRFHDLRHSHATLLLQMGENPKVVSERLGHAHIGTTLGTYSHILPNMQKNLADNFNLIMGSPPERTDEEDNSTTGGQNVVKFNF</sequence>
<keyword evidence="2" id="KW-0229">DNA integration</keyword>
<dbReference type="Pfam" id="PF14659">
    <property type="entry name" value="Phage_int_SAM_3"/>
    <property type="match status" value="1"/>
</dbReference>
<dbReference type="GO" id="GO:0015074">
    <property type="term" value="P:DNA integration"/>
    <property type="evidence" value="ECO:0007669"/>
    <property type="project" value="UniProtKB-KW"/>
</dbReference>
<dbReference type="PANTHER" id="PTHR30349:SF64">
    <property type="entry name" value="PROPHAGE INTEGRASE INTD-RELATED"/>
    <property type="match status" value="1"/>
</dbReference>
<dbReference type="Proteomes" id="UP001238450">
    <property type="component" value="Unassembled WGS sequence"/>
</dbReference>
<evidence type="ECO:0000259" key="6">
    <source>
        <dbReference type="PROSITE" id="PS51898"/>
    </source>
</evidence>
<dbReference type="InterPro" id="IPR050090">
    <property type="entry name" value="Tyrosine_recombinase_XerCD"/>
</dbReference>
<evidence type="ECO:0000259" key="7">
    <source>
        <dbReference type="PROSITE" id="PS51900"/>
    </source>
</evidence>
<dbReference type="Pfam" id="PF00589">
    <property type="entry name" value="Phage_integrase"/>
    <property type="match status" value="1"/>
</dbReference>
<dbReference type="Pfam" id="PF14657">
    <property type="entry name" value="Arm-DNA-bind_4"/>
    <property type="match status" value="1"/>
</dbReference>
<dbReference type="SUPFAM" id="SSF56349">
    <property type="entry name" value="DNA breaking-rejoining enzymes"/>
    <property type="match status" value="1"/>
</dbReference>
<dbReference type="PROSITE" id="PS51900">
    <property type="entry name" value="CB"/>
    <property type="match status" value="1"/>
</dbReference>
<dbReference type="InterPro" id="IPR044068">
    <property type="entry name" value="CB"/>
</dbReference>
<proteinExistence type="inferred from homology"/>
<evidence type="ECO:0000256" key="1">
    <source>
        <dbReference type="ARBA" id="ARBA00008857"/>
    </source>
</evidence>
<dbReference type="InterPro" id="IPR002104">
    <property type="entry name" value="Integrase_catalytic"/>
</dbReference>
<comment type="caution">
    <text evidence="8">The sequence shown here is derived from an EMBL/GenBank/DDBJ whole genome shotgun (WGS) entry which is preliminary data.</text>
</comment>
<dbReference type="CDD" id="cd01189">
    <property type="entry name" value="INT_ICEBs1_C_like"/>
    <property type="match status" value="1"/>
</dbReference>
<feature type="domain" description="Core-binding (CB)" evidence="7">
    <location>
        <begin position="59"/>
        <end position="145"/>
    </location>
</feature>
<dbReference type="GO" id="GO:0003677">
    <property type="term" value="F:DNA binding"/>
    <property type="evidence" value="ECO:0007669"/>
    <property type="project" value="UniProtKB-UniRule"/>
</dbReference>
<dbReference type="EMBL" id="JAUSUV010000012">
    <property type="protein sequence ID" value="MDQ0418490.1"/>
    <property type="molecule type" value="Genomic_DNA"/>
</dbReference>
<accession>A0AAJ1TGL3</accession>
<dbReference type="Gene3D" id="1.10.150.130">
    <property type="match status" value="1"/>
</dbReference>
<dbReference type="RefSeq" id="WP_307254237.1">
    <property type="nucleotide sequence ID" value="NZ_JAUSUV010000012.1"/>
</dbReference>
<dbReference type="PANTHER" id="PTHR30349">
    <property type="entry name" value="PHAGE INTEGRASE-RELATED"/>
    <property type="match status" value="1"/>
</dbReference>
<dbReference type="InterPro" id="IPR013762">
    <property type="entry name" value="Integrase-like_cat_sf"/>
</dbReference>
<dbReference type="GO" id="GO:0006310">
    <property type="term" value="P:DNA recombination"/>
    <property type="evidence" value="ECO:0007669"/>
    <property type="project" value="UniProtKB-KW"/>
</dbReference>
<dbReference type="InterPro" id="IPR004107">
    <property type="entry name" value="Integrase_SAM-like_N"/>
</dbReference>
<evidence type="ECO:0000313" key="8">
    <source>
        <dbReference type="EMBL" id="MDQ0418490.1"/>
    </source>
</evidence>